<keyword evidence="2" id="KW-1185">Reference proteome</keyword>
<feature type="non-terminal residue" evidence="1">
    <location>
        <position position="1"/>
    </location>
</feature>
<gene>
    <name evidence="1" type="ORF">Bca52824_095871</name>
</gene>
<organism evidence="1 2">
    <name type="scientific">Brassica carinata</name>
    <name type="common">Ethiopian mustard</name>
    <name type="synonym">Abyssinian cabbage</name>
    <dbReference type="NCBI Taxonomy" id="52824"/>
    <lineage>
        <taxon>Eukaryota</taxon>
        <taxon>Viridiplantae</taxon>
        <taxon>Streptophyta</taxon>
        <taxon>Embryophyta</taxon>
        <taxon>Tracheophyta</taxon>
        <taxon>Spermatophyta</taxon>
        <taxon>Magnoliopsida</taxon>
        <taxon>eudicotyledons</taxon>
        <taxon>Gunneridae</taxon>
        <taxon>Pentapetalae</taxon>
        <taxon>rosids</taxon>
        <taxon>malvids</taxon>
        <taxon>Brassicales</taxon>
        <taxon>Brassicaceae</taxon>
        <taxon>Brassiceae</taxon>
        <taxon>Brassica</taxon>
    </lineage>
</organism>
<protein>
    <submittedName>
        <fullName evidence="1">Uncharacterized protein</fullName>
    </submittedName>
</protein>
<name>A0A8X7P0L2_BRACI</name>
<reference evidence="1 2" key="1">
    <citation type="submission" date="2020-02" db="EMBL/GenBank/DDBJ databases">
        <authorList>
            <person name="Ma Q."/>
            <person name="Huang Y."/>
            <person name="Song X."/>
            <person name="Pei D."/>
        </authorList>
    </citation>
    <scope>NUCLEOTIDE SEQUENCE [LARGE SCALE GENOMIC DNA]</scope>
    <source>
        <strain evidence="1">Sxm20200214</strain>
        <tissue evidence="1">Leaf</tissue>
    </source>
</reference>
<proteinExistence type="predicted"/>
<sequence>NFRQKLKISGRRFCSDIHQFPVSTKPTIKFIPANRNRLYRRLTLQTGNEVYGTRVSA</sequence>
<dbReference type="Proteomes" id="UP000886595">
    <property type="component" value="Unassembled WGS sequence"/>
</dbReference>
<dbReference type="EMBL" id="JAAMPC010000545">
    <property type="protein sequence ID" value="KAG2242285.1"/>
    <property type="molecule type" value="Genomic_DNA"/>
</dbReference>
<comment type="caution">
    <text evidence="1">The sequence shown here is derived from an EMBL/GenBank/DDBJ whole genome shotgun (WGS) entry which is preliminary data.</text>
</comment>
<evidence type="ECO:0000313" key="2">
    <source>
        <dbReference type="Proteomes" id="UP000886595"/>
    </source>
</evidence>
<evidence type="ECO:0000313" key="1">
    <source>
        <dbReference type="EMBL" id="KAG2242285.1"/>
    </source>
</evidence>
<accession>A0A8X7P0L2</accession>
<dbReference type="AlphaFoldDB" id="A0A8X7P0L2"/>